<dbReference type="InterPro" id="IPR004294">
    <property type="entry name" value="Carotenoid_Oase"/>
</dbReference>
<dbReference type="PANTHER" id="PTHR10543">
    <property type="entry name" value="BETA-CAROTENE DIOXYGENASE"/>
    <property type="match status" value="1"/>
</dbReference>
<evidence type="ECO:0000256" key="3">
    <source>
        <dbReference type="ARBA" id="ARBA00023002"/>
    </source>
</evidence>
<sequence>MDRRRFLRSLLSATTTAVIGASALRSLPAFAGDAAQFAAARDQHPWLTGWRSVTTETLGPATVPLQGRLPQGLAGTLYRNGPAWTERDGFRYDHWFDGDGMVHGWRFNGDGTLTHRARMVATPKFTREQKAGRFLYPAAGTVVPDVQPVRNNDDANAANTSVIRINGRLFALCEAGSAFELDPDDLTTLGPTTWRADLATVPFSAHPLVDRDGTVWNFGSLSLLGGTGLLIWMIGADGQLRSASVVDTPFMGYLHAFAMTDTHLVFMLMPFDYKEDGGAFFERLRFAPDRACRIAVVPKAAPDTAQWFEAAFTAAYHFGDAFQRNGRIVMRTVRHDNIDEARSPMREAMAGDAAHAVNSNASLRELHLELRTGKAHWEDTGIQGIEFPLFDTRSAGNRGARLYAPAMQGETTAPYFNAVAGYDVARGRREIHRYGRDILAEEHVFVPRPGSRNADDGWLVGTLLDAANQRSGVAVLDAQRIDEGPVAQAWLPYAVPLGFHGTFAARG</sequence>
<protein>
    <submittedName>
        <fullName evidence="7">Carotenoid oxygenase</fullName>
    </submittedName>
</protein>
<comment type="similarity">
    <text evidence="1">Belongs to the carotenoid oxygenase family.</text>
</comment>
<dbReference type="EMBL" id="SRYW01000006">
    <property type="protein sequence ID" value="TGY34483.1"/>
    <property type="molecule type" value="Genomic_DNA"/>
</dbReference>
<keyword evidence="2 5" id="KW-0479">Metal-binding</keyword>
<feature type="binding site" evidence="5">
    <location>
        <position position="500"/>
    </location>
    <ligand>
        <name>Fe cation</name>
        <dbReference type="ChEBI" id="CHEBI:24875"/>
        <note>catalytic</note>
    </ligand>
</feature>
<feature type="binding site" evidence="5">
    <location>
        <position position="255"/>
    </location>
    <ligand>
        <name>Fe cation</name>
        <dbReference type="ChEBI" id="CHEBI:24875"/>
        <note>catalytic</note>
    </ligand>
</feature>
<dbReference type="PROSITE" id="PS51318">
    <property type="entry name" value="TAT"/>
    <property type="match status" value="1"/>
</dbReference>
<dbReference type="RefSeq" id="WP_136004533.1">
    <property type="nucleotide sequence ID" value="NZ_SRYW01000006.1"/>
</dbReference>
<organism evidence="7 8">
    <name type="scientific">Stenotrophomonas maltophilia</name>
    <name type="common">Pseudomonas maltophilia</name>
    <name type="synonym">Xanthomonas maltophilia</name>
    <dbReference type="NCBI Taxonomy" id="40324"/>
    <lineage>
        <taxon>Bacteria</taxon>
        <taxon>Pseudomonadati</taxon>
        <taxon>Pseudomonadota</taxon>
        <taxon>Gammaproteobacteria</taxon>
        <taxon>Lysobacterales</taxon>
        <taxon>Lysobacteraceae</taxon>
        <taxon>Stenotrophomonas</taxon>
        <taxon>Stenotrophomonas maltophilia group</taxon>
    </lineage>
</organism>
<name>A0A4S2D1V5_STEMA</name>
<accession>A0A4S2D1V5</accession>
<dbReference type="InterPro" id="IPR006311">
    <property type="entry name" value="TAT_signal"/>
</dbReference>
<evidence type="ECO:0000256" key="5">
    <source>
        <dbReference type="PIRSR" id="PIRSR604294-1"/>
    </source>
</evidence>
<dbReference type="GO" id="GO:0010436">
    <property type="term" value="F:carotenoid dioxygenase activity"/>
    <property type="evidence" value="ECO:0007669"/>
    <property type="project" value="TreeGrafter"/>
</dbReference>
<keyword evidence="6" id="KW-0732">Signal</keyword>
<dbReference type="AlphaFoldDB" id="A0A4S2D1V5"/>
<feature type="chain" id="PRO_5020731152" evidence="6">
    <location>
        <begin position="32"/>
        <end position="507"/>
    </location>
</feature>
<keyword evidence="4 5" id="KW-0408">Iron</keyword>
<keyword evidence="3" id="KW-0560">Oxidoreductase</keyword>
<evidence type="ECO:0000256" key="1">
    <source>
        <dbReference type="ARBA" id="ARBA00006787"/>
    </source>
</evidence>
<dbReference type="GO" id="GO:0016121">
    <property type="term" value="P:carotene catabolic process"/>
    <property type="evidence" value="ECO:0007669"/>
    <property type="project" value="TreeGrafter"/>
</dbReference>
<evidence type="ECO:0000256" key="2">
    <source>
        <dbReference type="ARBA" id="ARBA00022723"/>
    </source>
</evidence>
<dbReference type="Pfam" id="PF03055">
    <property type="entry name" value="RPE65"/>
    <property type="match status" value="1"/>
</dbReference>
<feature type="binding site" evidence="5">
    <location>
        <position position="317"/>
    </location>
    <ligand>
        <name>Fe cation</name>
        <dbReference type="ChEBI" id="CHEBI:24875"/>
        <note>catalytic</note>
    </ligand>
</feature>
<dbReference type="GO" id="GO:0046872">
    <property type="term" value="F:metal ion binding"/>
    <property type="evidence" value="ECO:0007669"/>
    <property type="project" value="UniProtKB-KW"/>
</dbReference>
<comment type="cofactor">
    <cofactor evidence="5">
        <name>Fe(2+)</name>
        <dbReference type="ChEBI" id="CHEBI:29033"/>
    </cofactor>
    <text evidence="5">Binds 1 Fe(2+) ion per subunit.</text>
</comment>
<dbReference type="PANTHER" id="PTHR10543:SF89">
    <property type="entry name" value="CAROTENOID 9,10(9',10')-CLEAVAGE DIOXYGENASE 1"/>
    <property type="match status" value="1"/>
</dbReference>
<gene>
    <name evidence="7" type="ORF">E5352_08535</name>
</gene>
<evidence type="ECO:0000256" key="6">
    <source>
        <dbReference type="SAM" id="SignalP"/>
    </source>
</evidence>
<evidence type="ECO:0000313" key="8">
    <source>
        <dbReference type="Proteomes" id="UP000306631"/>
    </source>
</evidence>
<dbReference type="OrthoDB" id="6636843at2"/>
<proteinExistence type="inferred from homology"/>
<comment type="caution">
    <text evidence="7">The sequence shown here is derived from an EMBL/GenBank/DDBJ whole genome shotgun (WGS) entry which is preliminary data.</text>
</comment>
<reference evidence="7 8" key="1">
    <citation type="submission" date="2019-04" db="EMBL/GenBank/DDBJ databases">
        <title>Microbes associate with the intestines of laboratory mice.</title>
        <authorList>
            <person name="Navarre W."/>
            <person name="Wong E."/>
            <person name="Huang K."/>
            <person name="Tropini C."/>
            <person name="Ng K."/>
            <person name="Yu B."/>
        </authorList>
    </citation>
    <scope>NUCLEOTIDE SEQUENCE [LARGE SCALE GENOMIC DNA]</scope>
    <source>
        <strain evidence="7 8">NM62_B4-13</strain>
    </source>
</reference>
<evidence type="ECO:0000256" key="4">
    <source>
        <dbReference type="ARBA" id="ARBA00023004"/>
    </source>
</evidence>
<evidence type="ECO:0000313" key="7">
    <source>
        <dbReference type="EMBL" id="TGY34483.1"/>
    </source>
</evidence>
<dbReference type="Proteomes" id="UP000306631">
    <property type="component" value="Unassembled WGS sequence"/>
</dbReference>
<feature type="signal peptide" evidence="6">
    <location>
        <begin position="1"/>
        <end position="31"/>
    </location>
</feature>
<feature type="binding site" evidence="5">
    <location>
        <position position="206"/>
    </location>
    <ligand>
        <name>Fe cation</name>
        <dbReference type="ChEBI" id="CHEBI:24875"/>
        <note>catalytic</note>
    </ligand>
</feature>